<dbReference type="InterPro" id="IPR001547">
    <property type="entry name" value="Glyco_hydro_5"/>
</dbReference>
<feature type="signal peptide" evidence="5">
    <location>
        <begin position="1"/>
        <end position="26"/>
    </location>
</feature>
<accession>A0A2X0P3I8</accession>
<keyword evidence="5" id="KW-0732">Signal</keyword>
<evidence type="ECO:0000256" key="1">
    <source>
        <dbReference type="ARBA" id="ARBA00005641"/>
    </source>
</evidence>
<dbReference type="GO" id="GO:0009986">
    <property type="term" value="C:cell surface"/>
    <property type="evidence" value="ECO:0007669"/>
    <property type="project" value="TreeGrafter"/>
</dbReference>
<dbReference type="InterPro" id="IPR017853">
    <property type="entry name" value="GH"/>
</dbReference>
<evidence type="ECO:0000256" key="5">
    <source>
        <dbReference type="SAM" id="SignalP"/>
    </source>
</evidence>
<dbReference type="GO" id="GO:0005576">
    <property type="term" value="C:extracellular region"/>
    <property type="evidence" value="ECO:0007669"/>
    <property type="project" value="TreeGrafter"/>
</dbReference>
<dbReference type="STRING" id="796604.A0A2X0P3I8"/>
<feature type="chain" id="PRO_5015914816" evidence="5">
    <location>
        <begin position="27"/>
        <end position="654"/>
    </location>
</feature>
<keyword evidence="8" id="KW-1185">Reference proteome</keyword>
<evidence type="ECO:0000259" key="6">
    <source>
        <dbReference type="Pfam" id="PF00150"/>
    </source>
</evidence>
<gene>
    <name evidence="7" type="primary">BQ5605_C003g02121</name>
    <name evidence="7" type="ORF">BQ5605_C003G02121</name>
</gene>
<keyword evidence="3" id="KW-0326">Glycosidase</keyword>
<evidence type="ECO:0000313" key="8">
    <source>
        <dbReference type="Proteomes" id="UP000249464"/>
    </source>
</evidence>
<dbReference type="GO" id="GO:0009251">
    <property type="term" value="P:glucan catabolic process"/>
    <property type="evidence" value="ECO:0007669"/>
    <property type="project" value="TreeGrafter"/>
</dbReference>
<dbReference type="PANTHER" id="PTHR31297">
    <property type="entry name" value="GLUCAN ENDO-1,6-BETA-GLUCOSIDASE B"/>
    <property type="match status" value="1"/>
</dbReference>
<keyword evidence="2" id="KW-0378">Hydrolase</keyword>
<reference evidence="7 8" key="1">
    <citation type="submission" date="2016-11" db="EMBL/GenBank/DDBJ databases">
        <authorList>
            <person name="Jaros S."/>
            <person name="Januszkiewicz K."/>
            <person name="Wedrychowicz H."/>
        </authorList>
    </citation>
    <scope>NUCLEOTIDE SEQUENCE [LARGE SCALE GENOMIC DNA]</scope>
</reference>
<evidence type="ECO:0000256" key="3">
    <source>
        <dbReference type="ARBA" id="ARBA00023295"/>
    </source>
</evidence>
<dbReference type="PANTHER" id="PTHR31297:SF42">
    <property type="entry name" value="GLYCOSIDE HYDROLASE FAMILY 5 DOMAIN-CONTAINING PROTEIN"/>
    <property type="match status" value="1"/>
</dbReference>
<feature type="compositionally biased region" description="Low complexity" evidence="4">
    <location>
        <begin position="37"/>
        <end position="52"/>
    </location>
</feature>
<dbReference type="Proteomes" id="UP000249464">
    <property type="component" value="Unassembled WGS sequence"/>
</dbReference>
<evidence type="ECO:0000256" key="4">
    <source>
        <dbReference type="SAM" id="MobiDB-lite"/>
    </source>
</evidence>
<dbReference type="GO" id="GO:0008422">
    <property type="term" value="F:beta-glucosidase activity"/>
    <property type="evidence" value="ECO:0007669"/>
    <property type="project" value="TreeGrafter"/>
</dbReference>
<dbReference type="EMBL" id="FQNC01000042">
    <property type="protein sequence ID" value="SGY39001.1"/>
    <property type="molecule type" value="Genomic_DNA"/>
</dbReference>
<feature type="region of interest" description="Disordered" evidence="4">
    <location>
        <begin position="281"/>
        <end position="301"/>
    </location>
</feature>
<name>A0A2X0P3I8_9BASI</name>
<dbReference type="AlphaFoldDB" id="A0A2X0P3I8"/>
<dbReference type="Gene3D" id="3.20.20.80">
    <property type="entry name" value="Glycosidases"/>
    <property type="match status" value="1"/>
</dbReference>
<feature type="region of interest" description="Disordered" evidence="4">
    <location>
        <begin position="81"/>
        <end position="130"/>
    </location>
</feature>
<comment type="similarity">
    <text evidence="1">Belongs to the glycosyl hydrolase 5 (cellulase A) family.</text>
</comment>
<feature type="region of interest" description="Disordered" evidence="4">
    <location>
        <begin position="32"/>
        <end position="55"/>
    </location>
</feature>
<dbReference type="InterPro" id="IPR050386">
    <property type="entry name" value="Glycosyl_hydrolase_5"/>
</dbReference>
<dbReference type="Pfam" id="PF00150">
    <property type="entry name" value="Cellulase"/>
    <property type="match status" value="1"/>
</dbReference>
<proteinExistence type="inferred from homology"/>
<organism evidence="7 8">
    <name type="scientific">Microbotryum silenes-dioicae</name>
    <dbReference type="NCBI Taxonomy" id="796604"/>
    <lineage>
        <taxon>Eukaryota</taxon>
        <taxon>Fungi</taxon>
        <taxon>Dikarya</taxon>
        <taxon>Basidiomycota</taxon>
        <taxon>Pucciniomycotina</taxon>
        <taxon>Microbotryomycetes</taxon>
        <taxon>Microbotryales</taxon>
        <taxon>Microbotryaceae</taxon>
        <taxon>Microbotryum</taxon>
    </lineage>
</organism>
<feature type="domain" description="Glycoside hydrolase family 5" evidence="6">
    <location>
        <begin position="191"/>
        <end position="459"/>
    </location>
</feature>
<evidence type="ECO:0000313" key="7">
    <source>
        <dbReference type="EMBL" id="SGY39001.1"/>
    </source>
</evidence>
<dbReference type="SUPFAM" id="SSF51445">
    <property type="entry name" value="(Trans)glycosidases"/>
    <property type="match status" value="1"/>
</dbReference>
<sequence>MIGSSNIAAAALCVAAGLCIVPTTDAALQLERDPAARRSASPSEALGSSSASPYQRQLGLDRSELVKAGYVEDAASAYTPLHRRKRSGRRAAVPSANGRARSDALKGSLSRRRRVASRATPTESDAEETSPTLLRPFDYANDKIRGVSLGGWLVTEPFIKASLYLEPNRADWRIQDEWTFCQYQDREVAATALRDHWDSWMTELDIEEIAEAGLNHIRVPVGYWAVDIDIAAGEPYIPGSLYYLDAAIKWAKKAGLRVLIDLYVCSVYVRARFQTTHLFSPHSSRHGVPGSQNALDNSGRRGSIEWNKNATNLVRTRNVLKVLADEFSKPEYHNVVTAIQPINEPWGHEPGVLAAAEDYYYDGFQLAKLDGTDPSRSLLYVIHDAFKGVTHWKDFMRNSTYEGKVMIDTHIYSIFDEQEIRFSEAQRIEHYCEYGHYLSQITAGGLRPVVGEWSTAPTDCNQAFPGANYSRSEQQIGWPSRYDGSWPGTRAMGRCRDISGNGEKFAIDYREQLGRLWEVQVSTYEQGSGWIMWTWKTETTADFSYQAGLDHGWIPKDVMQRTWQDLCKVSPPQRLRLGTIEDGGEADELPTDFLAVGEKVPSSIELKEDDTTDAPVAVYIANTHGRLDALYDTASTVLLLFADAIDIVFLYIGF</sequence>
<evidence type="ECO:0000256" key="2">
    <source>
        <dbReference type="ARBA" id="ARBA00022801"/>
    </source>
</evidence>
<protein>
    <submittedName>
        <fullName evidence="7">BQ5605_C003g02121 protein</fullName>
    </submittedName>
</protein>